<feature type="domain" description="Histidine kinase" evidence="4">
    <location>
        <begin position="85"/>
        <end position="174"/>
    </location>
</feature>
<reference evidence="5 6" key="1">
    <citation type="submission" date="2018-06" db="EMBL/GenBank/DDBJ databases">
        <authorList>
            <consortium name="Pathogen Informatics"/>
            <person name="Doyle S."/>
        </authorList>
    </citation>
    <scope>NUCLEOTIDE SEQUENCE [LARGE SCALE GENOMIC DNA]</scope>
    <source>
        <strain evidence="5 6">NCTC10692</strain>
    </source>
</reference>
<dbReference type="EC" id="2.7.13.3" evidence="5"/>
<name>A0A379JPT9_ECTOL</name>
<dbReference type="GO" id="GO:0000160">
    <property type="term" value="P:phosphorelay signal transduction system"/>
    <property type="evidence" value="ECO:0007669"/>
    <property type="project" value="UniProtKB-KW"/>
</dbReference>
<keyword evidence="1 5" id="KW-0808">Transferase</keyword>
<dbReference type="PANTHER" id="PTHR24421">
    <property type="entry name" value="NITRATE/NITRITE SENSOR PROTEIN NARX-RELATED"/>
    <property type="match status" value="1"/>
</dbReference>
<dbReference type="SMART" id="SM00387">
    <property type="entry name" value="HATPase_c"/>
    <property type="match status" value="1"/>
</dbReference>
<sequence>MCELVCAGQMPELDERLASMKRLIAQLFQLVRDVATALRPPILDAGIASAIEWQVRRFEERTQIPCLVEVPEHLPHLPDAQAIGLFRILQEALTNIMRHAGAHSVEVRLWQECGSLCLSVVDDGKGFDPVLRKPGQSFGLVGMQERMLMLGGQLQIDSQPGEGTTLCARINLEEEIAA</sequence>
<dbReference type="GO" id="GO:0004673">
    <property type="term" value="F:protein histidine kinase activity"/>
    <property type="evidence" value="ECO:0007669"/>
    <property type="project" value="UniProtKB-EC"/>
</dbReference>
<dbReference type="CDD" id="cd16917">
    <property type="entry name" value="HATPase_UhpB-NarQ-NarX-like"/>
    <property type="match status" value="1"/>
</dbReference>
<gene>
    <name evidence="5" type="primary">nreB_1</name>
    <name evidence="5" type="ORF">NCTC10692_01105</name>
</gene>
<dbReference type="AlphaFoldDB" id="A0A379JPT9"/>
<dbReference type="SUPFAM" id="SSF55874">
    <property type="entry name" value="ATPase domain of HSP90 chaperone/DNA topoisomerase II/histidine kinase"/>
    <property type="match status" value="1"/>
</dbReference>
<dbReference type="Gene3D" id="3.30.565.10">
    <property type="entry name" value="Histidine kinase-like ATPase, C-terminal domain"/>
    <property type="match status" value="1"/>
</dbReference>
<keyword evidence="2 5" id="KW-0418">Kinase</keyword>
<dbReference type="EMBL" id="UGUV01000002">
    <property type="protein sequence ID" value="SUD50679.1"/>
    <property type="molecule type" value="Genomic_DNA"/>
</dbReference>
<evidence type="ECO:0000256" key="2">
    <source>
        <dbReference type="ARBA" id="ARBA00022777"/>
    </source>
</evidence>
<dbReference type="InterPro" id="IPR036890">
    <property type="entry name" value="HATPase_C_sf"/>
</dbReference>
<dbReference type="Proteomes" id="UP000255303">
    <property type="component" value="Unassembled WGS sequence"/>
</dbReference>
<dbReference type="InterPro" id="IPR005467">
    <property type="entry name" value="His_kinase_dom"/>
</dbReference>
<evidence type="ECO:0000256" key="3">
    <source>
        <dbReference type="ARBA" id="ARBA00023012"/>
    </source>
</evidence>
<protein>
    <submittedName>
        <fullName evidence="5">Multi-sensor signal transduction histidine kinase</fullName>
        <ecNumber evidence="5">2.7.13.3</ecNumber>
    </submittedName>
</protein>
<proteinExistence type="predicted"/>
<evidence type="ECO:0000259" key="4">
    <source>
        <dbReference type="PROSITE" id="PS50109"/>
    </source>
</evidence>
<evidence type="ECO:0000256" key="1">
    <source>
        <dbReference type="ARBA" id="ARBA00022679"/>
    </source>
</evidence>
<keyword evidence="3" id="KW-0902">Two-component regulatory system</keyword>
<dbReference type="Pfam" id="PF02518">
    <property type="entry name" value="HATPase_c"/>
    <property type="match status" value="1"/>
</dbReference>
<evidence type="ECO:0000313" key="6">
    <source>
        <dbReference type="Proteomes" id="UP000255303"/>
    </source>
</evidence>
<dbReference type="InterPro" id="IPR003594">
    <property type="entry name" value="HATPase_dom"/>
</dbReference>
<dbReference type="PANTHER" id="PTHR24421:SF59">
    <property type="entry name" value="OXYGEN SENSOR HISTIDINE KINASE NREB"/>
    <property type="match status" value="1"/>
</dbReference>
<dbReference type="InterPro" id="IPR050482">
    <property type="entry name" value="Sensor_HK_TwoCompSys"/>
</dbReference>
<dbReference type="PROSITE" id="PS50109">
    <property type="entry name" value="HIS_KIN"/>
    <property type="match status" value="1"/>
</dbReference>
<accession>A0A379JPT9</accession>
<organism evidence="5 6">
    <name type="scientific">Ectopseudomonas oleovorans</name>
    <name type="common">Pseudomonas oleovorans</name>
    <dbReference type="NCBI Taxonomy" id="301"/>
    <lineage>
        <taxon>Bacteria</taxon>
        <taxon>Pseudomonadati</taxon>
        <taxon>Pseudomonadota</taxon>
        <taxon>Gammaproteobacteria</taxon>
        <taxon>Pseudomonadales</taxon>
        <taxon>Pseudomonadaceae</taxon>
        <taxon>Ectopseudomonas</taxon>
    </lineage>
</organism>
<evidence type="ECO:0000313" key="5">
    <source>
        <dbReference type="EMBL" id="SUD50679.1"/>
    </source>
</evidence>